<evidence type="ECO:0000256" key="4">
    <source>
        <dbReference type="ARBA" id="ARBA00022989"/>
    </source>
</evidence>
<comment type="caution">
    <text evidence="8">The sequence shown here is derived from an EMBL/GenBank/DDBJ whole genome shotgun (WGS) entry which is preliminary data.</text>
</comment>
<feature type="transmembrane region" description="Helical" evidence="7">
    <location>
        <begin position="589"/>
        <end position="607"/>
    </location>
</feature>
<evidence type="ECO:0000256" key="1">
    <source>
        <dbReference type="ARBA" id="ARBA00004141"/>
    </source>
</evidence>
<feature type="compositionally biased region" description="Basic and acidic residues" evidence="6">
    <location>
        <begin position="39"/>
        <end position="51"/>
    </location>
</feature>
<dbReference type="GO" id="GO:0005783">
    <property type="term" value="C:endoplasmic reticulum"/>
    <property type="evidence" value="ECO:0007669"/>
    <property type="project" value="TreeGrafter"/>
</dbReference>
<keyword evidence="5 7" id="KW-0472">Membrane</keyword>
<dbReference type="GO" id="GO:0008374">
    <property type="term" value="F:O-acyltransferase activity"/>
    <property type="evidence" value="ECO:0007669"/>
    <property type="project" value="TreeGrafter"/>
</dbReference>
<dbReference type="PANTHER" id="PTHR13285:SF18">
    <property type="entry name" value="PROTEIN-CYSTEINE N-PALMITOYLTRANSFERASE RASP"/>
    <property type="match status" value="1"/>
</dbReference>
<feature type="transmembrane region" description="Helical" evidence="7">
    <location>
        <begin position="512"/>
        <end position="533"/>
    </location>
</feature>
<feature type="region of interest" description="Disordered" evidence="6">
    <location>
        <begin position="29"/>
        <end position="56"/>
    </location>
</feature>
<evidence type="ECO:0000256" key="6">
    <source>
        <dbReference type="SAM" id="MobiDB-lite"/>
    </source>
</evidence>
<feature type="transmembrane region" description="Helical" evidence="7">
    <location>
        <begin position="545"/>
        <end position="569"/>
    </location>
</feature>
<comment type="similarity">
    <text evidence="2">Belongs to the membrane-bound acyltransferase family.</text>
</comment>
<dbReference type="GO" id="GO:0006506">
    <property type="term" value="P:GPI anchor biosynthetic process"/>
    <property type="evidence" value="ECO:0007669"/>
    <property type="project" value="TreeGrafter"/>
</dbReference>
<evidence type="ECO:0000256" key="2">
    <source>
        <dbReference type="ARBA" id="ARBA00010323"/>
    </source>
</evidence>
<name>A0AA40KC77_9PEZI</name>
<dbReference type="Pfam" id="PF03062">
    <property type="entry name" value="MBOAT"/>
    <property type="match status" value="1"/>
</dbReference>
<dbReference type="Proteomes" id="UP001172155">
    <property type="component" value="Unassembled WGS sequence"/>
</dbReference>
<keyword evidence="3 7" id="KW-0812">Transmembrane</keyword>
<feature type="compositionally biased region" description="Polar residues" evidence="6">
    <location>
        <begin position="29"/>
        <end position="38"/>
    </location>
</feature>
<feature type="transmembrane region" description="Helical" evidence="7">
    <location>
        <begin position="65"/>
        <end position="85"/>
    </location>
</feature>
<proteinExistence type="inferred from homology"/>
<dbReference type="InterPro" id="IPR004299">
    <property type="entry name" value="MBOAT_fam"/>
</dbReference>
<organism evidence="8 9">
    <name type="scientific">Schizothecium vesticola</name>
    <dbReference type="NCBI Taxonomy" id="314040"/>
    <lineage>
        <taxon>Eukaryota</taxon>
        <taxon>Fungi</taxon>
        <taxon>Dikarya</taxon>
        <taxon>Ascomycota</taxon>
        <taxon>Pezizomycotina</taxon>
        <taxon>Sordariomycetes</taxon>
        <taxon>Sordariomycetidae</taxon>
        <taxon>Sordariales</taxon>
        <taxon>Schizotheciaceae</taxon>
        <taxon>Schizothecium</taxon>
    </lineage>
</organism>
<evidence type="ECO:0000256" key="7">
    <source>
        <dbReference type="SAM" id="Phobius"/>
    </source>
</evidence>
<dbReference type="EMBL" id="JAUKUD010000001">
    <property type="protein sequence ID" value="KAK0753853.1"/>
    <property type="molecule type" value="Genomic_DNA"/>
</dbReference>
<protein>
    <submittedName>
        <fullName evidence="8">MBOAT-domain-containing protein</fullName>
    </submittedName>
</protein>
<dbReference type="GO" id="GO:0016020">
    <property type="term" value="C:membrane"/>
    <property type="evidence" value="ECO:0007669"/>
    <property type="project" value="UniProtKB-SubCell"/>
</dbReference>
<keyword evidence="9" id="KW-1185">Reference proteome</keyword>
<feature type="transmembrane region" description="Helical" evidence="7">
    <location>
        <begin position="488"/>
        <end position="506"/>
    </location>
</feature>
<reference evidence="8" key="1">
    <citation type="submission" date="2023-06" db="EMBL/GenBank/DDBJ databases">
        <title>Genome-scale phylogeny and comparative genomics of the fungal order Sordariales.</title>
        <authorList>
            <consortium name="Lawrence Berkeley National Laboratory"/>
            <person name="Hensen N."/>
            <person name="Bonometti L."/>
            <person name="Westerberg I."/>
            <person name="Brannstrom I.O."/>
            <person name="Guillou S."/>
            <person name="Cros-Aarteil S."/>
            <person name="Calhoun S."/>
            <person name="Haridas S."/>
            <person name="Kuo A."/>
            <person name="Mondo S."/>
            <person name="Pangilinan J."/>
            <person name="Riley R."/>
            <person name="LaButti K."/>
            <person name="Andreopoulos B."/>
            <person name="Lipzen A."/>
            <person name="Chen C."/>
            <person name="Yanf M."/>
            <person name="Daum C."/>
            <person name="Ng V."/>
            <person name="Clum A."/>
            <person name="Steindorff A."/>
            <person name="Ohm R."/>
            <person name="Martin F."/>
            <person name="Silar P."/>
            <person name="Natvig D."/>
            <person name="Lalanne C."/>
            <person name="Gautier V."/>
            <person name="Ament-velasquez S.L."/>
            <person name="Kruys A."/>
            <person name="Hutchinson M.I."/>
            <person name="Powell A.J."/>
            <person name="Barry K."/>
            <person name="Miller A.N."/>
            <person name="Grigoriev I.V."/>
            <person name="Debuchy R."/>
            <person name="Gladieux P."/>
            <person name="Thoren M.H."/>
            <person name="Johannesson H."/>
        </authorList>
    </citation>
    <scope>NUCLEOTIDE SEQUENCE</scope>
    <source>
        <strain evidence="8">SMH3187-1</strain>
    </source>
</reference>
<evidence type="ECO:0000313" key="8">
    <source>
        <dbReference type="EMBL" id="KAK0753853.1"/>
    </source>
</evidence>
<sequence length="622" mass="70962">MARGVLSWLGSIYDLDTLDTRFTTPSSVPYAVRSNSPTGREDKRDDARSRGEPAPPSRWATPEFILYYVGLVWSIPYMFWVAYTVSRESDPRYHIYEPYLSDGWIPGRKIDISDSQYRLIRNNLPILAVLIIVHPLLRRAWDSVWERVRGRPETTLSKEQAADNRMNQRVTYDFIFALIFLAALHGFSSLKVLAILFINYKLAKTLPRRFVPPATWMFNIVVLLSNDIFKGYRYQNMALALSSEADGPSTLVALGAWLDSHGGLIGRWEVLFNITILRLISFNLDYYWSLNDHSSSSPLEKKQLDPANLSEKDRVSIPASPAHFTYAHLVAYAIYAPLYLAGPIVTFNDYLSQTRHRPATIEPARTVRYAVRFVLVLLCMELVLHFNYIGAISKTSPDWGSYTPGQLTIVSVFQLHIIWLKLLIPWRLFRLWALVDGVDPPENMVRCVTNNYSTLSFWRSWHRSYYRWLLRYIYIPLGGSSFRTAGDVAQSVGTYLMVFTFVALWHDIKIHLIFWSWLIVLFFLPEIAAIKVFPAGRWKSSLTAYRMLCCVGAMGNVVMMMSANLVGFAVGADGLKSILEGIFNDHGGFVFLMGAGAALFGAVQIMFEVREEEKRKGVVLKC</sequence>
<dbReference type="AlphaFoldDB" id="A0AA40KC77"/>
<accession>A0AA40KC77</accession>
<feature type="transmembrane region" description="Helical" evidence="7">
    <location>
        <begin position="174"/>
        <end position="198"/>
    </location>
</feature>
<feature type="transmembrane region" description="Helical" evidence="7">
    <location>
        <begin position="369"/>
        <end position="393"/>
    </location>
</feature>
<gene>
    <name evidence="8" type="ORF">B0T18DRAFT_358594</name>
</gene>
<dbReference type="InterPro" id="IPR051085">
    <property type="entry name" value="MB_O-acyltransferase"/>
</dbReference>
<keyword evidence="4 7" id="KW-1133">Transmembrane helix</keyword>
<evidence type="ECO:0000256" key="3">
    <source>
        <dbReference type="ARBA" id="ARBA00022692"/>
    </source>
</evidence>
<feature type="transmembrane region" description="Helical" evidence="7">
    <location>
        <begin position="405"/>
        <end position="424"/>
    </location>
</feature>
<comment type="subcellular location">
    <subcellularLocation>
        <location evidence="1">Membrane</location>
        <topology evidence="1">Multi-pass membrane protein</topology>
    </subcellularLocation>
</comment>
<feature type="transmembrane region" description="Helical" evidence="7">
    <location>
        <begin position="329"/>
        <end position="348"/>
    </location>
</feature>
<evidence type="ECO:0000313" key="9">
    <source>
        <dbReference type="Proteomes" id="UP001172155"/>
    </source>
</evidence>
<dbReference type="PANTHER" id="PTHR13285">
    <property type="entry name" value="ACYLTRANSFERASE"/>
    <property type="match status" value="1"/>
</dbReference>
<evidence type="ECO:0000256" key="5">
    <source>
        <dbReference type="ARBA" id="ARBA00023136"/>
    </source>
</evidence>